<dbReference type="GO" id="GO:0042781">
    <property type="term" value="F:3'-tRNA processing endoribonuclease activity"/>
    <property type="evidence" value="ECO:0007669"/>
    <property type="project" value="TreeGrafter"/>
</dbReference>
<dbReference type="CDD" id="cd07719">
    <property type="entry name" value="arylsulfatase_AtsA-like_MBL-fold"/>
    <property type="match status" value="1"/>
</dbReference>
<keyword evidence="1" id="KW-0378">Hydrolase</keyword>
<dbReference type="AlphaFoldDB" id="A0A382RLP8"/>
<dbReference type="InterPro" id="IPR001279">
    <property type="entry name" value="Metallo-B-lactamas"/>
</dbReference>
<feature type="domain" description="Metallo-beta-lactamase" evidence="2">
    <location>
        <begin position="31"/>
        <end position="250"/>
    </location>
</feature>
<dbReference type="InterPro" id="IPR044094">
    <property type="entry name" value="AtsA-like_MBL-fold"/>
</dbReference>
<gene>
    <name evidence="3" type="ORF">METZ01_LOCUS351184</name>
</gene>
<reference evidence="3" key="1">
    <citation type="submission" date="2018-05" db="EMBL/GenBank/DDBJ databases">
        <authorList>
            <person name="Lanie J.A."/>
            <person name="Ng W.-L."/>
            <person name="Kazmierczak K.M."/>
            <person name="Andrzejewski T.M."/>
            <person name="Davidsen T.M."/>
            <person name="Wayne K.J."/>
            <person name="Tettelin H."/>
            <person name="Glass J.I."/>
            <person name="Rusch D."/>
            <person name="Podicherti R."/>
            <person name="Tsui H.-C.T."/>
            <person name="Winkler M.E."/>
        </authorList>
    </citation>
    <scope>NUCLEOTIDE SEQUENCE</scope>
</reference>
<name>A0A382RLP8_9ZZZZ</name>
<evidence type="ECO:0000259" key="2">
    <source>
        <dbReference type="Pfam" id="PF12706"/>
    </source>
</evidence>
<dbReference type="SUPFAM" id="SSF56281">
    <property type="entry name" value="Metallo-hydrolase/oxidoreductase"/>
    <property type="match status" value="1"/>
</dbReference>
<evidence type="ECO:0000256" key="1">
    <source>
        <dbReference type="ARBA" id="ARBA00022801"/>
    </source>
</evidence>
<dbReference type="InterPro" id="IPR036866">
    <property type="entry name" value="RibonucZ/Hydroxyglut_hydro"/>
</dbReference>
<dbReference type="PANTHER" id="PTHR46018">
    <property type="entry name" value="ZINC PHOSPHODIESTERASE ELAC PROTEIN 1"/>
    <property type="match status" value="1"/>
</dbReference>
<organism evidence="3">
    <name type="scientific">marine metagenome</name>
    <dbReference type="NCBI Taxonomy" id="408172"/>
    <lineage>
        <taxon>unclassified sequences</taxon>
        <taxon>metagenomes</taxon>
        <taxon>ecological metagenomes</taxon>
    </lineage>
</organism>
<dbReference type="EMBL" id="UINC01122492">
    <property type="protein sequence ID" value="SVC98330.1"/>
    <property type="molecule type" value="Genomic_DNA"/>
</dbReference>
<proteinExistence type="predicted"/>
<evidence type="ECO:0000313" key="3">
    <source>
        <dbReference type="EMBL" id="SVC98330.1"/>
    </source>
</evidence>
<feature type="non-terminal residue" evidence="3">
    <location>
        <position position="262"/>
    </location>
</feature>
<dbReference type="PANTHER" id="PTHR46018:SF2">
    <property type="entry name" value="ZINC PHOSPHODIESTERASE ELAC PROTEIN 1"/>
    <property type="match status" value="1"/>
</dbReference>
<dbReference type="Gene3D" id="3.60.15.10">
    <property type="entry name" value="Ribonuclease Z/Hydroxyacylglutathione hydrolase-like"/>
    <property type="match status" value="1"/>
</dbReference>
<sequence>MINLKILCSGTPTPSDVRWGSAYALKMGAEWFMFDCGPAATYKLIKSKISPLDISNLFFTHHHSDHDADYACFLLTRFDQSIGKEKELNVYGPPPTKELTDKLIGENDGAYWHDFVARTKHPLSLWAYQERGGKLPRPIPKVNSYNINPGIVSSGKDWEITSARVEHVQPYLDSLAYRVDYSEGSIVFSGDTKPCQALIDLSANADVLVMECIRLENEMKNNSTSLSETSALQAGKIAEEANVKLLVLTHQAHYLDSVKDDV</sequence>
<accession>A0A382RLP8</accession>
<protein>
    <recommendedName>
        <fullName evidence="2">Metallo-beta-lactamase domain-containing protein</fullName>
    </recommendedName>
</protein>
<dbReference type="Pfam" id="PF12706">
    <property type="entry name" value="Lactamase_B_2"/>
    <property type="match status" value="1"/>
</dbReference>